<keyword evidence="2" id="KW-0540">Nuclease</keyword>
<reference evidence="5 6" key="1">
    <citation type="submission" date="2014-01" db="EMBL/GenBank/DDBJ databases">
        <title>Development of a Comparative Genomic Fingerprinting Assay for High Resolution Genotyping of Arcobacter butzleri.</title>
        <authorList>
            <person name="Webb A.L."/>
            <person name="Inglis G.D."/>
            <person name="Kruczkiewicz P."/>
            <person name="Selinger L.B."/>
            <person name="Taboada E.N."/>
        </authorList>
    </citation>
    <scope>NUCLEOTIDE SEQUENCE [LARGE SCALE GENOMIC DNA]</scope>
    <source>
        <strain evidence="5 6">L348</strain>
    </source>
</reference>
<evidence type="ECO:0000313" key="6">
    <source>
        <dbReference type="Proteomes" id="UP000035514"/>
    </source>
</evidence>
<dbReference type="AlphaFoldDB" id="A0A0G9JT00"/>
<comment type="caution">
    <text evidence="5">The sequence shown here is derived from an EMBL/GenBank/DDBJ whole genome shotgun (WGS) entry which is preliminary data.</text>
</comment>
<dbReference type="Pfam" id="PF08774">
    <property type="entry name" value="VRR_NUC"/>
    <property type="match status" value="1"/>
</dbReference>
<evidence type="ECO:0000256" key="3">
    <source>
        <dbReference type="ARBA" id="ARBA00022801"/>
    </source>
</evidence>
<dbReference type="Gene3D" id="3.40.1350.10">
    <property type="match status" value="1"/>
</dbReference>
<evidence type="ECO:0000256" key="2">
    <source>
        <dbReference type="ARBA" id="ARBA00022722"/>
    </source>
</evidence>
<dbReference type="EMBL" id="JAIQ01000165">
    <property type="protein sequence ID" value="KLD96714.1"/>
    <property type="molecule type" value="Genomic_DNA"/>
</dbReference>
<protein>
    <recommendedName>
        <fullName evidence="4">VRR-NUC domain-containing protein</fullName>
    </recommendedName>
</protein>
<accession>A0A0G9JT00</accession>
<name>A0A0G9JT00_9BACT</name>
<dbReference type="InterPro" id="IPR014883">
    <property type="entry name" value="VRR_NUC"/>
</dbReference>
<dbReference type="GO" id="GO:0004518">
    <property type="term" value="F:nuclease activity"/>
    <property type="evidence" value="ECO:0007669"/>
    <property type="project" value="UniProtKB-KW"/>
</dbReference>
<dbReference type="RefSeq" id="WP_046997322.1">
    <property type="nucleotide sequence ID" value="NZ_JAIQ01000165.1"/>
</dbReference>
<dbReference type="SMART" id="SM00990">
    <property type="entry name" value="VRR_NUC"/>
    <property type="match status" value="1"/>
</dbReference>
<evidence type="ECO:0000259" key="4">
    <source>
        <dbReference type="SMART" id="SM00990"/>
    </source>
</evidence>
<sequence length="118" mass="13415">MSVPIIPTEHQEQSLVIQYCNLRKIPIFHIPNGSYKSLTARIKSKKEGLKAGVPDLMIPVAKGNYHGLFIEMKRVKNSKVSVQQLKWIELLNKQGYKAIVCYGSSAAIKEIEEYIKEK</sequence>
<proteinExistence type="predicted"/>
<evidence type="ECO:0000256" key="1">
    <source>
        <dbReference type="ARBA" id="ARBA00001946"/>
    </source>
</evidence>
<dbReference type="Proteomes" id="UP000035514">
    <property type="component" value="Unassembled WGS sequence"/>
</dbReference>
<feature type="domain" description="VRR-NUC" evidence="4">
    <location>
        <begin position="7"/>
        <end position="105"/>
    </location>
</feature>
<organism evidence="5 6">
    <name type="scientific">Aliarcobacter butzleri L348</name>
    <dbReference type="NCBI Taxonomy" id="1447256"/>
    <lineage>
        <taxon>Bacteria</taxon>
        <taxon>Pseudomonadati</taxon>
        <taxon>Campylobacterota</taxon>
        <taxon>Epsilonproteobacteria</taxon>
        <taxon>Campylobacterales</taxon>
        <taxon>Arcobacteraceae</taxon>
        <taxon>Aliarcobacter</taxon>
    </lineage>
</organism>
<gene>
    <name evidence="5" type="ORF">AA20_11500</name>
</gene>
<dbReference type="GO" id="GO:0016788">
    <property type="term" value="F:hydrolase activity, acting on ester bonds"/>
    <property type="evidence" value="ECO:0007669"/>
    <property type="project" value="InterPro"/>
</dbReference>
<dbReference type="GO" id="GO:0003676">
    <property type="term" value="F:nucleic acid binding"/>
    <property type="evidence" value="ECO:0007669"/>
    <property type="project" value="InterPro"/>
</dbReference>
<dbReference type="PATRIC" id="fig|1447256.3.peg.2255"/>
<evidence type="ECO:0000313" key="5">
    <source>
        <dbReference type="EMBL" id="KLD96714.1"/>
    </source>
</evidence>
<comment type="cofactor">
    <cofactor evidence="1">
        <name>Mg(2+)</name>
        <dbReference type="ChEBI" id="CHEBI:18420"/>
    </cofactor>
</comment>
<keyword evidence="3" id="KW-0378">Hydrolase</keyword>
<dbReference type="InterPro" id="IPR011856">
    <property type="entry name" value="tRNA_endonuc-like_dom_sf"/>
</dbReference>